<evidence type="ECO:0000313" key="1">
    <source>
        <dbReference type="EMBL" id="ACR70283.2"/>
    </source>
</evidence>
<dbReference type="EMBL" id="CP001600">
    <property type="protein sequence ID" value="ACR70283.2"/>
    <property type="molecule type" value="Genomic_DNA"/>
</dbReference>
<dbReference type="RefSeq" id="WP_015872371.1">
    <property type="nucleotide sequence ID" value="NC_012779.2"/>
</dbReference>
<dbReference type="AlphaFoldDB" id="C5BEP5"/>
<dbReference type="KEGG" id="eic:NT01EI_3133"/>
<reference evidence="1 2" key="2">
    <citation type="journal article" date="2012" name="J. Bacteriol.">
        <title>Genome Sequence of Edwardsiella ictaluri 93-146, a Strain Associated with a Natural Channel Catfish Outbreak of Enteric Septicemia of Catfish.</title>
        <authorList>
            <person name="Williams M.L."/>
            <person name="Gillaspy A.F."/>
            <person name="Dyer D.W."/>
            <person name="Thune R.L."/>
            <person name="Waldbieser G.C."/>
            <person name="Schuster S.C."/>
            <person name="Gipson J."/>
            <person name="Zaitshik J."/>
            <person name="Landry C."/>
            <person name="Banes M.M."/>
            <person name="Lawrence M.L."/>
        </authorList>
    </citation>
    <scope>NUCLEOTIDE SEQUENCE [LARGE SCALE GENOMIC DNA]</scope>
    <source>
        <strain evidence="1 2">93-146</strain>
    </source>
</reference>
<organism evidence="1 2">
    <name type="scientific">Edwardsiella ictaluri (strain 93-146)</name>
    <dbReference type="NCBI Taxonomy" id="634503"/>
    <lineage>
        <taxon>Bacteria</taxon>
        <taxon>Pseudomonadati</taxon>
        <taxon>Pseudomonadota</taxon>
        <taxon>Gammaproteobacteria</taxon>
        <taxon>Enterobacterales</taxon>
        <taxon>Hafniaceae</taxon>
        <taxon>Edwardsiella</taxon>
    </lineage>
</organism>
<reference evidence="2" key="1">
    <citation type="submission" date="2009-03" db="EMBL/GenBank/DDBJ databases">
        <title>Complete genome sequence of Edwardsiella ictaluri 93-146.</title>
        <authorList>
            <person name="Williams M.L."/>
            <person name="Gillaspy A.F."/>
            <person name="Dyer D.W."/>
            <person name="Thune R.L."/>
            <person name="Waldbieser G.C."/>
            <person name="Schuster S.C."/>
            <person name="Gipson J."/>
            <person name="Zaitshik J."/>
            <person name="Landry C."/>
            <person name="Lawrence M.L."/>
        </authorList>
    </citation>
    <scope>NUCLEOTIDE SEQUENCE [LARGE SCALE GENOMIC DNA]</scope>
    <source>
        <strain evidence="2">93-146</strain>
    </source>
</reference>
<dbReference type="NCBIfam" id="TIGR01634">
    <property type="entry name" value="tail_P2_I"/>
    <property type="match status" value="1"/>
</dbReference>
<dbReference type="OrthoDB" id="90759at2"/>
<proteinExistence type="predicted"/>
<dbReference type="GeneID" id="69540001"/>
<dbReference type="Pfam" id="PF09684">
    <property type="entry name" value="Tail_P2_I"/>
    <property type="match status" value="1"/>
</dbReference>
<sequence length="205" mass="23190">MNSRSLLPDNASPLEHNLAQTGSMIEQIPVPLRSLWQADCCPSPLLPYLAWAFSVDRWDEHWPEETKRQVIAASFYIHQHKGTIGALQRAVEPFGFLIRVTEWWQEQPEGIPGTFALEVGVREQGITEQMYAELERLIDDAKPCSRHLIGLAISLQINGYLWFAATSYTGDTLTIYPFIPDHGYSTGRDYRGAALHLIDTLRIAP</sequence>
<protein>
    <submittedName>
        <fullName evidence="1">Phage tail protein I, putative</fullName>
    </submittedName>
</protein>
<dbReference type="Proteomes" id="UP000001485">
    <property type="component" value="Chromosome"/>
</dbReference>
<dbReference type="HOGENOM" id="CLU_086293_1_1_6"/>
<dbReference type="PATRIC" id="fig|634503.3.peg.2796"/>
<dbReference type="InterPro" id="IPR006521">
    <property type="entry name" value="Tail_protein_I"/>
</dbReference>
<accession>C5BEP5</accession>
<gene>
    <name evidence="1" type="ordered locus">NT01EI_3133</name>
</gene>
<name>C5BEP5_EDWI9</name>
<evidence type="ECO:0000313" key="2">
    <source>
        <dbReference type="Proteomes" id="UP000001485"/>
    </source>
</evidence>